<dbReference type="GeneID" id="61175540"/>
<evidence type="ECO:0000313" key="2">
    <source>
        <dbReference type="Proteomes" id="UP000014570"/>
    </source>
</evidence>
<accession>A0AAV3J6K2</accession>
<name>A0AAV3J6K2_LEPBO</name>
<sequence length="170" mass="18274">MKVESLYSKNPIGLGKQPYDYPNQFVEGSNLAAGERIPFGRAVGQDSVVDGVAILKLSSASLSKVFRGVSAYSTDAKDQEGRSYVEGDPLGIVRSGVTTVYCEEVANANDPVRIRIQNHSTDLTKRCGNFCKTAIPGQTAALDGAEYKSESSTDGKIILFLSDYVRVIAD</sequence>
<protein>
    <submittedName>
        <fullName evidence="1">Uncharacterized protein</fullName>
    </submittedName>
</protein>
<proteinExistence type="predicted"/>
<reference evidence="1 2" key="1">
    <citation type="submission" date="2013-04" db="EMBL/GenBank/DDBJ databases">
        <authorList>
            <person name="Harkins D.M."/>
            <person name="Durkin A.S."/>
            <person name="Brinkac L.M."/>
            <person name="Haft D.H."/>
            <person name="Selengut J.D."/>
            <person name="Sanka R."/>
            <person name="DePew J."/>
            <person name="Purushe J."/>
            <person name="Chanthongthip A."/>
            <person name="Lattana O."/>
            <person name="Phetsouvanh R."/>
            <person name="Newton P.N."/>
            <person name="Vinetz J.M."/>
            <person name="Sutton G.G."/>
            <person name="Nierman W.C."/>
            <person name="Fouts D.E."/>
        </authorList>
    </citation>
    <scope>NUCLEOTIDE SEQUENCE [LARGE SCALE GENOMIC DNA]</scope>
    <source>
        <strain evidence="1 2">UI 09931</strain>
    </source>
</reference>
<dbReference type="RefSeq" id="WP_002732215.1">
    <property type="nucleotide sequence ID" value="NZ_AHNP02000014.1"/>
</dbReference>
<evidence type="ECO:0000313" key="1">
    <source>
        <dbReference type="EMBL" id="EPG55939.1"/>
    </source>
</evidence>
<comment type="caution">
    <text evidence="1">The sequence shown here is derived from an EMBL/GenBank/DDBJ whole genome shotgun (WGS) entry which is preliminary data.</text>
</comment>
<dbReference type="AlphaFoldDB" id="A0AAV3J6K2"/>
<dbReference type="InterPro" id="IPR054438">
    <property type="entry name" value="Struct_cement_gp24/gp6"/>
</dbReference>
<dbReference type="Pfam" id="PF22758">
    <property type="entry name" value="Phage_cement"/>
    <property type="match status" value="1"/>
</dbReference>
<dbReference type="EMBL" id="AHNP02000014">
    <property type="protein sequence ID" value="EPG55939.1"/>
    <property type="molecule type" value="Genomic_DNA"/>
</dbReference>
<organism evidence="1 2">
    <name type="scientific">Leptospira borgpetersenii serovar Javanica str. UI 09931</name>
    <dbReference type="NCBI Taxonomy" id="1049767"/>
    <lineage>
        <taxon>Bacteria</taxon>
        <taxon>Pseudomonadati</taxon>
        <taxon>Spirochaetota</taxon>
        <taxon>Spirochaetia</taxon>
        <taxon>Leptospirales</taxon>
        <taxon>Leptospiraceae</taxon>
        <taxon>Leptospira</taxon>
    </lineage>
</organism>
<gene>
    <name evidence="1" type="ORF">LEP1GSC103_0660</name>
</gene>
<dbReference type="Proteomes" id="UP000014570">
    <property type="component" value="Unassembled WGS sequence"/>
</dbReference>